<evidence type="ECO:0000259" key="4">
    <source>
        <dbReference type="PROSITE" id="PS01124"/>
    </source>
</evidence>
<accession>A0ABX0U831</accession>
<dbReference type="InterPro" id="IPR009057">
    <property type="entry name" value="Homeodomain-like_sf"/>
</dbReference>
<dbReference type="SUPFAM" id="SSF46689">
    <property type="entry name" value="Homeodomain-like"/>
    <property type="match status" value="1"/>
</dbReference>
<comment type="caution">
    <text evidence="5">The sequence shown here is derived from an EMBL/GenBank/DDBJ whole genome shotgun (WGS) entry which is preliminary data.</text>
</comment>
<protein>
    <submittedName>
        <fullName evidence="5">AraC-like DNA-binding protein</fullName>
    </submittedName>
</protein>
<evidence type="ECO:0000313" key="5">
    <source>
        <dbReference type="EMBL" id="NIJ44999.1"/>
    </source>
</evidence>
<dbReference type="RefSeq" id="WP_167186054.1">
    <property type="nucleotide sequence ID" value="NZ_JAASQL010000001.1"/>
</dbReference>
<proteinExistence type="predicted"/>
<feature type="domain" description="HTH araC/xylS-type" evidence="4">
    <location>
        <begin position="188"/>
        <end position="290"/>
    </location>
</feature>
<keyword evidence="3" id="KW-0804">Transcription</keyword>
<dbReference type="Gene3D" id="1.10.10.60">
    <property type="entry name" value="Homeodomain-like"/>
    <property type="match status" value="1"/>
</dbReference>
<dbReference type="SMART" id="SM00342">
    <property type="entry name" value="HTH_ARAC"/>
    <property type="match status" value="1"/>
</dbReference>
<dbReference type="Pfam" id="PF12833">
    <property type="entry name" value="HTH_18"/>
    <property type="match status" value="1"/>
</dbReference>
<gene>
    <name evidence="5" type="ORF">FHR24_001438</name>
</gene>
<evidence type="ECO:0000313" key="6">
    <source>
        <dbReference type="Proteomes" id="UP000745859"/>
    </source>
</evidence>
<keyword evidence="6" id="KW-1185">Reference proteome</keyword>
<dbReference type="PANTHER" id="PTHR43280:SF32">
    <property type="entry name" value="TRANSCRIPTIONAL REGULATORY PROTEIN"/>
    <property type="match status" value="1"/>
</dbReference>
<organism evidence="5 6">
    <name type="scientific">Wenyingzhuangia heitensis</name>
    <dbReference type="NCBI Taxonomy" id="1487859"/>
    <lineage>
        <taxon>Bacteria</taxon>
        <taxon>Pseudomonadati</taxon>
        <taxon>Bacteroidota</taxon>
        <taxon>Flavobacteriia</taxon>
        <taxon>Flavobacteriales</taxon>
        <taxon>Flavobacteriaceae</taxon>
        <taxon>Wenyingzhuangia</taxon>
    </lineage>
</organism>
<dbReference type="InterPro" id="IPR018060">
    <property type="entry name" value="HTH_AraC"/>
</dbReference>
<evidence type="ECO:0000256" key="3">
    <source>
        <dbReference type="ARBA" id="ARBA00023163"/>
    </source>
</evidence>
<name>A0ABX0U831_9FLAO</name>
<reference evidence="5 6" key="1">
    <citation type="submission" date="2020-03" db="EMBL/GenBank/DDBJ databases">
        <title>Genomic Encyclopedia of Type Strains, Phase IV (KMG-IV): sequencing the most valuable type-strain genomes for metagenomic binning, comparative biology and taxonomic classification.</title>
        <authorList>
            <person name="Goeker M."/>
        </authorList>
    </citation>
    <scope>NUCLEOTIDE SEQUENCE [LARGE SCALE GENOMIC DNA]</scope>
    <source>
        <strain evidence="5 6">DSM 101599</strain>
    </source>
</reference>
<sequence length="291" mass="34244">MKIFNTIEEFLAELGVTKKGISPDFYLLKIQDMDYAKRIESFPHYKRFFEIAFHEENKNSIKIGHTVLEKLNNSITFTSPMQPMSINRVEKPTGYVLFFTSQIFKPKRHQYDILLEYPFFKLNTNPIYNISKAEKVYIKNILETMYIEMTNNETYSLEIIESYVNILLFYIKRILKGESGNVLLKRYEEITSRFEEMILQDSQAYKKIADYASGLHITPIYLSECVKKATGLSAKKVLMNYQILRAKSLLIQTTHSIDEIAHIMGFDETTNFIKFFKNHQMRTPLAFRKLP</sequence>
<dbReference type="Proteomes" id="UP000745859">
    <property type="component" value="Unassembled WGS sequence"/>
</dbReference>
<evidence type="ECO:0000256" key="1">
    <source>
        <dbReference type="ARBA" id="ARBA00023015"/>
    </source>
</evidence>
<dbReference type="PANTHER" id="PTHR43280">
    <property type="entry name" value="ARAC-FAMILY TRANSCRIPTIONAL REGULATOR"/>
    <property type="match status" value="1"/>
</dbReference>
<dbReference type="PROSITE" id="PS01124">
    <property type="entry name" value="HTH_ARAC_FAMILY_2"/>
    <property type="match status" value="1"/>
</dbReference>
<keyword evidence="2" id="KW-0238">DNA-binding</keyword>
<evidence type="ECO:0000256" key="2">
    <source>
        <dbReference type="ARBA" id="ARBA00023125"/>
    </source>
</evidence>
<keyword evidence="1" id="KW-0805">Transcription regulation</keyword>
<dbReference type="EMBL" id="JAASQL010000001">
    <property type="protein sequence ID" value="NIJ44999.1"/>
    <property type="molecule type" value="Genomic_DNA"/>
</dbReference>